<keyword evidence="1" id="KW-0732">Signal</keyword>
<name>A0AAV7L258_PLEWA</name>
<dbReference type="AlphaFoldDB" id="A0AAV7L258"/>
<keyword evidence="3" id="KW-1185">Reference proteome</keyword>
<protein>
    <submittedName>
        <fullName evidence="2">Uncharacterized protein</fullName>
    </submittedName>
</protein>
<feature type="signal peptide" evidence="1">
    <location>
        <begin position="1"/>
        <end position="22"/>
    </location>
</feature>
<proteinExistence type="predicted"/>
<evidence type="ECO:0000256" key="1">
    <source>
        <dbReference type="SAM" id="SignalP"/>
    </source>
</evidence>
<dbReference type="EMBL" id="JANPWB010000016">
    <property type="protein sequence ID" value="KAJ1085756.1"/>
    <property type="molecule type" value="Genomic_DNA"/>
</dbReference>
<evidence type="ECO:0000313" key="2">
    <source>
        <dbReference type="EMBL" id="KAJ1085756.1"/>
    </source>
</evidence>
<gene>
    <name evidence="2" type="ORF">NDU88_005881</name>
</gene>
<comment type="caution">
    <text evidence="2">The sequence shown here is derived from an EMBL/GenBank/DDBJ whole genome shotgun (WGS) entry which is preliminary data.</text>
</comment>
<feature type="chain" id="PRO_5043764917" evidence="1">
    <location>
        <begin position="23"/>
        <end position="270"/>
    </location>
</feature>
<sequence length="270" mass="29394">MFCFCSVKCVIASLFNVGTHLALNMVEDHVWRQQKLHALVCTVPGLPGKVLYPDKISVTSPGITVQSLEFVIIIIRRNVGDYAGLHHHKRNVADNTHSLYPGCGEEPCLWPASPCGPEEGQSRYLSATGRAGQPTFTSVPLAEQDAPHLPQCHWQAGQPTFTSVPLAEQDAPHLPQCHSASMMPHIYLSDTGQAGRPTFTSVPLGKQDAPHLPQCHSPSRTPHIYLSATGQAWRPTFTSVPLGKQDAPHLPQCHSASRMPHIYLSATGRA</sequence>
<dbReference type="Proteomes" id="UP001066276">
    <property type="component" value="Chromosome 12"/>
</dbReference>
<reference evidence="2" key="1">
    <citation type="journal article" date="2022" name="bioRxiv">
        <title>Sequencing and chromosome-scale assembly of the giantPleurodeles waltlgenome.</title>
        <authorList>
            <person name="Brown T."/>
            <person name="Elewa A."/>
            <person name="Iarovenko S."/>
            <person name="Subramanian E."/>
            <person name="Araus A.J."/>
            <person name="Petzold A."/>
            <person name="Susuki M."/>
            <person name="Suzuki K.-i.T."/>
            <person name="Hayashi T."/>
            <person name="Toyoda A."/>
            <person name="Oliveira C."/>
            <person name="Osipova E."/>
            <person name="Leigh N.D."/>
            <person name="Simon A."/>
            <person name="Yun M.H."/>
        </authorList>
    </citation>
    <scope>NUCLEOTIDE SEQUENCE</scope>
    <source>
        <strain evidence="2">20211129_DDA</strain>
        <tissue evidence="2">Liver</tissue>
    </source>
</reference>
<organism evidence="2 3">
    <name type="scientific">Pleurodeles waltl</name>
    <name type="common">Iberian ribbed newt</name>
    <dbReference type="NCBI Taxonomy" id="8319"/>
    <lineage>
        <taxon>Eukaryota</taxon>
        <taxon>Metazoa</taxon>
        <taxon>Chordata</taxon>
        <taxon>Craniata</taxon>
        <taxon>Vertebrata</taxon>
        <taxon>Euteleostomi</taxon>
        <taxon>Amphibia</taxon>
        <taxon>Batrachia</taxon>
        <taxon>Caudata</taxon>
        <taxon>Salamandroidea</taxon>
        <taxon>Salamandridae</taxon>
        <taxon>Pleurodelinae</taxon>
        <taxon>Pleurodeles</taxon>
    </lineage>
</organism>
<evidence type="ECO:0000313" key="3">
    <source>
        <dbReference type="Proteomes" id="UP001066276"/>
    </source>
</evidence>
<accession>A0AAV7L258</accession>